<reference evidence="1 2" key="1">
    <citation type="submission" date="2017-07" db="EMBL/GenBank/DDBJ databases">
        <title>Complete Genome Sequence of the cosmetic ferment Vitreoscilla filiformis (ATCC15551).</title>
        <authorList>
            <person name="Contreras S."/>
            <person name="Sagory-Zalkind P."/>
            <person name="Blanquart H."/>
            <person name="Iltis A."/>
            <person name="Morand S.C."/>
        </authorList>
    </citation>
    <scope>NUCLEOTIDE SEQUENCE [LARGE SCALE GENOMIC DNA]</scope>
    <source>
        <strain evidence="1 2">ATCC 15551</strain>
    </source>
</reference>
<dbReference type="Proteomes" id="UP000199729">
    <property type="component" value="Chromosome"/>
</dbReference>
<organism evidence="1 2">
    <name type="scientific">Vitreoscilla filiformis</name>
    <dbReference type="NCBI Taxonomy" id="63"/>
    <lineage>
        <taxon>Bacteria</taxon>
        <taxon>Pseudomonadati</taxon>
        <taxon>Pseudomonadota</taxon>
        <taxon>Betaproteobacteria</taxon>
        <taxon>Neisseriales</taxon>
        <taxon>Neisseriaceae</taxon>
        <taxon>Vitreoscilla</taxon>
    </lineage>
</organism>
<gene>
    <name evidence="1" type="ORF">VITFI_CDS1286</name>
</gene>
<keyword evidence="2" id="KW-1185">Reference proteome</keyword>
<accession>A0A221KDE4</accession>
<name>A0A221KDE4_VITFI</name>
<sequence length="147" mass="15674">MSTTPSPAPHRAILCHFDGYSAALLFARWADGSLLWPVPLPADAVSADDIGVPNDGEALRQRVVAQLGVNDADVVCLPEFDEGFRGADGSEGRVHLLRFTTFEAPAAAIEPAGGTFRHLPALRGCDRGELALLREVFNLLVGGNARR</sequence>
<dbReference type="RefSeq" id="WP_089416274.1">
    <property type="nucleotide sequence ID" value="NZ_CP022423.1"/>
</dbReference>
<evidence type="ECO:0000313" key="2">
    <source>
        <dbReference type="Proteomes" id="UP000199729"/>
    </source>
</evidence>
<dbReference type="OrthoDB" id="6088517at2"/>
<evidence type="ECO:0008006" key="3">
    <source>
        <dbReference type="Google" id="ProtNLM"/>
    </source>
</evidence>
<evidence type="ECO:0000313" key="1">
    <source>
        <dbReference type="EMBL" id="ASM77064.1"/>
    </source>
</evidence>
<dbReference type="AlphaFoldDB" id="A0A221KDE4"/>
<proteinExistence type="predicted"/>
<protein>
    <recommendedName>
        <fullName evidence="3">NUDIX hydrolase</fullName>
    </recommendedName>
</protein>
<dbReference type="EMBL" id="CP022423">
    <property type="protein sequence ID" value="ASM77064.1"/>
    <property type="molecule type" value="Genomic_DNA"/>
</dbReference>
<dbReference type="KEGG" id="vff:VITFI_CDS1286"/>